<keyword evidence="3" id="KW-1185">Reference proteome</keyword>
<organism evidence="2 3">
    <name type="scientific">Enterovibrio qingdaonensis</name>
    <dbReference type="NCBI Taxonomy" id="2899818"/>
    <lineage>
        <taxon>Bacteria</taxon>
        <taxon>Pseudomonadati</taxon>
        <taxon>Pseudomonadota</taxon>
        <taxon>Gammaproteobacteria</taxon>
        <taxon>Vibrionales</taxon>
        <taxon>Vibrionaceae</taxon>
        <taxon>Enterovibrio</taxon>
    </lineage>
</organism>
<feature type="chain" id="PRO_5047176978" description="Lipoprotein" evidence="1">
    <location>
        <begin position="27"/>
        <end position="301"/>
    </location>
</feature>
<evidence type="ECO:0000313" key="3">
    <source>
        <dbReference type="Proteomes" id="UP001149821"/>
    </source>
</evidence>
<dbReference type="RefSeq" id="WP_274141389.1">
    <property type="nucleotide sequence ID" value="NZ_JAJUBB010000004.1"/>
</dbReference>
<comment type="caution">
    <text evidence="2">The sequence shown here is derived from an EMBL/GenBank/DDBJ whole genome shotgun (WGS) entry which is preliminary data.</text>
</comment>
<evidence type="ECO:0000256" key="1">
    <source>
        <dbReference type="SAM" id="SignalP"/>
    </source>
</evidence>
<protein>
    <recommendedName>
        <fullName evidence="4">Lipoprotein</fullName>
    </recommendedName>
</protein>
<proteinExistence type="predicted"/>
<gene>
    <name evidence="2" type="ORF">LRP49_07730</name>
</gene>
<keyword evidence="1" id="KW-0732">Signal</keyword>
<sequence>MFHIPAVLKKTAVIASVLGLVGCASAPVIDTSKITNVKSITIVDIPEVRVHALVGQLPNTYGTVHFSDDLAAFFDTTASQQPLKATELDKDLATAVVENQIVNSPSMSPMEAGVSGAAGALTAGLINSMGGKANENAANFHELYAEKNPQLNTRKDFIDALTEALEQRGVEVYLATDQRDKTPYFRWAAPDGKGETFQQQYPADLPTVDTDILIQVSPIILFNAQTALNGYAKITSVGVAVYNGRTKEFFGYQEIAAVDGVFDYHQYDKLVEDLHIVGPQIHQQLLSLIPGIASAFGEEPK</sequence>
<dbReference type="Proteomes" id="UP001149821">
    <property type="component" value="Unassembled WGS sequence"/>
</dbReference>
<evidence type="ECO:0008006" key="4">
    <source>
        <dbReference type="Google" id="ProtNLM"/>
    </source>
</evidence>
<evidence type="ECO:0000313" key="2">
    <source>
        <dbReference type="EMBL" id="MDD1781092.1"/>
    </source>
</evidence>
<accession>A0ABT5QJD4</accession>
<reference evidence="2" key="1">
    <citation type="submission" date="2021-12" db="EMBL/GenBank/DDBJ databases">
        <title>Enterovibrio ZSDZ35 sp. nov. and Enterovibrio ZSDZ42 sp. nov., isolated from coastal seawater in Qingdao.</title>
        <authorList>
            <person name="Zhang P."/>
        </authorList>
    </citation>
    <scope>NUCLEOTIDE SEQUENCE</scope>
    <source>
        <strain evidence="2">ZSDZ35</strain>
    </source>
</reference>
<name>A0ABT5QJD4_9GAMM</name>
<dbReference type="EMBL" id="JAJUBB010000004">
    <property type="protein sequence ID" value="MDD1781092.1"/>
    <property type="molecule type" value="Genomic_DNA"/>
</dbReference>
<feature type="signal peptide" evidence="1">
    <location>
        <begin position="1"/>
        <end position="26"/>
    </location>
</feature>